<accession>A0ABW8K0L3</accession>
<dbReference type="SUPFAM" id="SSF46785">
    <property type="entry name" value="Winged helix' DNA-binding domain"/>
    <property type="match status" value="1"/>
</dbReference>
<dbReference type="PANTHER" id="PTHR39168:SF1">
    <property type="entry name" value="TRANSCRIPTIONAL REGULATORY PROTEIN"/>
    <property type="match status" value="1"/>
</dbReference>
<dbReference type="InterPro" id="IPR036390">
    <property type="entry name" value="WH_DNA-bd_sf"/>
</dbReference>
<evidence type="ECO:0000259" key="1">
    <source>
        <dbReference type="PROSITE" id="PS50987"/>
    </source>
</evidence>
<dbReference type="PROSITE" id="PS50987">
    <property type="entry name" value="HTH_ARSR_2"/>
    <property type="match status" value="1"/>
</dbReference>
<dbReference type="CDD" id="cd00090">
    <property type="entry name" value="HTH_ARSR"/>
    <property type="match status" value="1"/>
</dbReference>
<reference evidence="2 3" key="1">
    <citation type="submission" date="2020-10" db="EMBL/GenBank/DDBJ databases">
        <title>Phylogeny of dyella-like bacteria.</title>
        <authorList>
            <person name="Fu J."/>
        </authorList>
    </citation>
    <scope>NUCLEOTIDE SEQUENCE [LARGE SCALE GENOMIC DNA]</scope>
    <source>
        <strain evidence="2 3">Gsoil3046</strain>
    </source>
</reference>
<dbReference type="Gene3D" id="1.10.10.10">
    <property type="entry name" value="Winged helix-like DNA-binding domain superfamily/Winged helix DNA-binding domain"/>
    <property type="match status" value="1"/>
</dbReference>
<feature type="domain" description="HTH arsR-type" evidence="1">
    <location>
        <begin position="2"/>
        <end position="97"/>
    </location>
</feature>
<evidence type="ECO:0000313" key="2">
    <source>
        <dbReference type="EMBL" id="MFK2905871.1"/>
    </source>
</evidence>
<dbReference type="EMBL" id="JADIKM010000006">
    <property type="protein sequence ID" value="MFK2905871.1"/>
    <property type="molecule type" value="Genomic_DNA"/>
</dbReference>
<dbReference type="Proteomes" id="UP001620460">
    <property type="component" value="Unassembled WGS sequence"/>
</dbReference>
<sequence>MHASPTRHQLAEIGSLLADSSRAAILLALVDGRARTAGELSRMAGIAPSTASAHLARLVEGGLLQVLSQGRHRYFKVANDNVAQVLEALPLLRSPPACAPMRAPRAQPLAFARTCYGHLAGRLGVAVYQGLREQAWIELGDHSVRLTESGREALPKGGLLADARASPSLSGRGCLDWTERRPHLGGPLGVAIVDHLLRRDWLRRQDGSRALLLTPPGRTGLQKLGIVLDD</sequence>
<dbReference type="InterPro" id="IPR036388">
    <property type="entry name" value="WH-like_DNA-bd_sf"/>
</dbReference>
<proteinExistence type="predicted"/>
<keyword evidence="3" id="KW-1185">Reference proteome</keyword>
<dbReference type="SMART" id="SM00418">
    <property type="entry name" value="HTH_ARSR"/>
    <property type="match status" value="1"/>
</dbReference>
<organism evidence="2 3">
    <name type="scientific">Dyella ginsengisoli</name>
    <dbReference type="NCBI Taxonomy" id="363848"/>
    <lineage>
        <taxon>Bacteria</taxon>
        <taxon>Pseudomonadati</taxon>
        <taxon>Pseudomonadota</taxon>
        <taxon>Gammaproteobacteria</taxon>
        <taxon>Lysobacterales</taxon>
        <taxon>Rhodanobacteraceae</taxon>
        <taxon>Dyella</taxon>
    </lineage>
</organism>
<evidence type="ECO:0000313" key="3">
    <source>
        <dbReference type="Proteomes" id="UP001620460"/>
    </source>
</evidence>
<protein>
    <submittedName>
        <fullName evidence="2">Winged helix-turn-helix transcriptional regulator</fullName>
    </submittedName>
</protein>
<comment type="caution">
    <text evidence="2">The sequence shown here is derived from an EMBL/GenBank/DDBJ whole genome shotgun (WGS) entry which is preliminary data.</text>
</comment>
<dbReference type="InterPro" id="IPR011991">
    <property type="entry name" value="ArsR-like_HTH"/>
</dbReference>
<name>A0ABW8K0L3_9GAMM</name>
<dbReference type="Pfam" id="PF12840">
    <property type="entry name" value="HTH_20"/>
    <property type="match status" value="1"/>
</dbReference>
<dbReference type="PANTHER" id="PTHR39168">
    <property type="entry name" value="TRANSCRIPTIONAL REGULATOR-RELATED"/>
    <property type="match status" value="1"/>
</dbReference>
<dbReference type="InterPro" id="IPR052543">
    <property type="entry name" value="HTH_Metal-responsive_Reg"/>
</dbReference>
<dbReference type="RefSeq" id="WP_404635691.1">
    <property type="nucleotide sequence ID" value="NZ_JADIKM010000006.1"/>
</dbReference>
<gene>
    <name evidence="2" type="ORF">ISP17_18065</name>
</gene>
<dbReference type="InterPro" id="IPR001845">
    <property type="entry name" value="HTH_ArsR_DNA-bd_dom"/>
</dbReference>